<evidence type="ECO:0000313" key="3">
    <source>
        <dbReference type="EMBL" id="MTV49872.1"/>
    </source>
</evidence>
<protein>
    <submittedName>
        <fullName evidence="3">PAS domain S-box protein</fullName>
    </submittedName>
</protein>
<comment type="caution">
    <text evidence="3">The sequence shown here is derived from an EMBL/GenBank/DDBJ whole genome shotgun (WGS) entry which is preliminary data.</text>
</comment>
<feature type="domain" description="PAS" evidence="2">
    <location>
        <begin position="27"/>
        <end position="71"/>
    </location>
</feature>
<dbReference type="Gene3D" id="3.30.450.20">
    <property type="entry name" value="PAS domain"/>
    <property type="match status" value="1"/>
</dbReference>
<reference evidence="3 4" key="1">
    <citation type="submission" date="2019-11" db="EMBL/GenBank/DDBJ databases">
        <title>Whole-genome sequence of a the green, strictly anaerobic photosynthetic bacterium Heliobacillus mobilis DSM 6151.</title>
        <authorList>
            <person name="Kyndt J.A."/>
            <person name="Meyer T.E."/>
        </authorList>
    </citation>
    <scope>NUCLEOTIDE SEQUENCE [LARGE SCALE GENOMIC DNA]</scope>
    <source>
        <strain evidence="3 4">DSM 6151</strain>
    </source>
</reference>
<organism evidence="3 4">
    <name type="scientific">Heliobacterium mobile</name>
    <name type="common">Heliobacillus mobilis</name>
    <dbReference type="NCBI Taxonomy" id="28064"/>
    <lineage>
        <taxon>Bacteria</taxon>
        <taxon>Bacillati</taxon>
        <taxon>Bacillota</taxon>
        <taxon>Clostridia</taxon>
        <taxon>Eubacteriales</taxon>
        <taxon>Heliobacteriaceae</taxon>
        <taxon>Heliobacterium</taxon>
    </lineage>
</organism>
<dbReference type="InterPro" id="IPR035965">
    <property type="entry name" value="PAS-like_dom_sf"/>
</dbReference>
<evidence type="ECO:0000256" key="1">
    <source>
        <dbReference type="SAM" id="MobiDB-lite"/>
    </source>
</evidence>
<proteinExistence type="predicted"/>
<dbReference type="OrthoDB" id="3687827at2"/>
<gene>
    <name evidence="3" type="ORF">GJ688_12905</name>
</gene>
<dbReference type="PROSITE" id="PS50112">
    <property type="entry name" value="PAS"/>
    <property type="match status" value="1"/>
</dbReference>
<keyword evidence="4" id="KW-1185">Reference proteome</keyword>
<accession>A0A6I3SMW0</accession>
<dbReference type="EMBL" id="WNKU01000015">
    <property type="protein sequence ID" value="MTV49872.1"/>
    <property type="molecule type" value="Genomic_DNA"/>
</dbReference>
<sequence>MSLTKETKRQKVSDSLSNEHSPLPKISVSELVNFYNLTSDLLVVYDLEWRVITVNSSTERLFGYTPEELIGINSKNFYSSRRQG</sequence>
<feature type="compositionally biased region" description="Basic and acidic residues" evidence="1">
    <location>
        <begin position="1"/>
        <end position="12"/>
    </location>
</feature>
<dbReference type="AlphaFoldDB" id="A0A6I3SMW0"/>
<feature type="region of interest" description="Disordered" evidence="1">
    <location>
        <begin position="1"/>
        <end position="22"/>
    </location>
</feature>
<dbReference type="InterPro" id="IPR000014">
    <property type="entry name" value="PAS"/>
</dbReference>
<dbReference type="CDD" id="cd00130">
    <property type="entry name" value="PAS"/>
    <property type="match status" value="1"/>
</dbReference>
<dbReference type="Proteomes" id="UP000430670">
    <property type="component" value="Unassembled WGS sequence"/>
</dbReference>
<evidence type="ECO:0000259" key="2">
    <source>
        <dbReference type="PROSITE" id="PS50112"/>
    </source>
</evidence>
<dbReference type="SUPFAM" id="SSF55785">
    <property type="entry name" value="PYP-like sensor domain (PAS domain)"/>
    <property type="match status" value="1"/>
</dbReference>
<dbReference type="InterPro" id="IPR013767">
    <property type="entry name" value="PAS_fold"/>
</dbReference>
<dbReference type="NCBIfam" id="TIGR00229">
    <property type="entry name" value="sensory_box"/>
    <property type="match status" value="1"/>
</dbReference>
<name>A0A6I3SMW0_HELMO</name>
<dbReference type="GO" id="GO:0006355">
    <property type="term" value="P:regulation of DNA-templated transcription"/>
    <property type="evidence" value="ECO:0007669"/>
    <property type="project" value="InterPro"/>
</dbReference>
<dbReference type="Pfam" id="PF00989">
    <property type="entry name" value="PAS"/>
    <property type="match status" value="1"/>
</dbReference>
<evidence type="ECO:0000313" key="4">
    <source>
        <dbReference type="Proteomes" id="UP000430670"/>
    </source>
</evidence>